<dbReference type="EMBL" id="CP096590">
    <property type="protein sequence ID" value="UPV79191.1"/>
    <property type="molecule type" value="Genomic_DNA"/>
</dbReference>
<protein>
    <submittedName>
        <fullName evidence="1">Uncharacterized protein</fullName>
    </submittedName>
</protein>
<reference evidence="1" key="1">
    <citation type="submission" date="2022-04" db="EMBL/GenBank/DDBJ databases">
        <title>Complete genome of Bacillus.</title>
        <authorList>
            <person name="Kong X."/>
            <person name="Hou M."/>
        </authorList>
    </citation>
    <scope>NUCLEOTIDE SEQUENCE</scope>
    <source>
        <strain evidence="1">A78.1</strain>
    </source>
</reference>
<proteinExistence type="predicted"/>
<accession>A0ACD3ZZ80</accession>
<evidence type="ECO:0000313" key="1">
    <source>
        <dbReference type="EMBL" id="UPV79191.1"/>
    </source>
</evidence>
<gene>
    <name evidence="1" type="ORF">M0696_20800</name>
</gene>
<keyword evidence="2" id="KW-1185">Reference proteome</keyword>
<sequence length="191" mass="22191">MKKFFLVCFSLIVITTLSACQTNKYNNVIKDKAPDPSISIEDLGNSNKERPNIFYFDTEQGRSLFDVIFWDELKEDHYYQGQIKNNDVKIDTVFKGNKIEVGPLPKSYELAMTFSQKEPFPSNILGKVKDDKGHTYNWKQSYEREDADHDYLINLPKFKGKKAKVALRMIWLNKNGDCIGVADKFFILEKQ</sequence>
<name>A0ACD3ZZ80_9BACI</name>
<evidence type="ECO:0000313" key="2">
    <source>
        <dbReference type="Proteomes" id="UP000830837"/>
    </source>
</evidence>
<organism evidence="1 2">
    <name type="scientific">Bacillus rugosus</name>
    <dbReference type="NCBI Taxonomy" id="2715209"/>
    <lineage>
        <taxon>Bacteria</taxon>
        <taxon>Bacillati</taxon>
        <taxon>Bacillota</taxon>
        <taxon>Bacilli</taxon>
        <taxon>Bacillales</taxon>
        <taxon>Bacillaceae</taxon>
        <taxon>Bacillus</taxon>
    </lineage>
</organism>
<dbReference type="Proteomes" id="UP000830837">
    <property type="component" value="Chromosome"/>
</dbReference>